<dbReference type="AlphaFoldDB" id="H6QSL3"/>
<dbReference type="RefSeq" id="XP_003889494.1">
    <property type="nucleotide sequence ID" value="XM_003889445.1"/>
</dbReference>
<name>H6QSL3_PUCGT</name>
<feature type="compositionally biased region" description="Polar residues" evidence="1">
    <location>
        <begin position="55"/>
        <end position="64"/>
    </location>
</feature>
<keyword evidence="3" id="KW-1185">Reference proteome</keyword>
<feature type="compositionally biased region" description="Polar residues" evidence="1">
    <location>
        <begin position="8"/>
        <end position="20"/>
    </location>
</feature>
<dbReference type="EMBL" id="DS178295">
    <property type="protein sequence ID" value="EHS63735.1"/>
    <property type="molecule type" value="Genomic_DNA"/>
</dbReference>
<feature type="region of interest" description="Disordered" evidence="1">
    <location>
        <begin position="1"/>
        <end position="135"/>
    </location>
</feature>
<evidence type="ECO:0000313" key="3">
    <source>
        <dbReference type="Proteomes" id="UP000008783"/>
    </source>
</evidence>
<evidence type="ECO:0000313" key="2">
    <source>
        <dbReference type="EMBL" id="EHS63735.1"/>
    </source>
</evidence>
<protein>
    <submittedName>
        <fullName evidence="2">Uncharacterized protein</fullName>
    </submittedName>
</protein>
<gene>
    <name evidence="2" type="ORF">PGTG_21827</name>
</gene>
<feature type="compositionally biased region" description="Polar residues" evidence="1">
    <location>
        <begin position="105"/>
        <end position="125"/>
    </location>
</feature>
<reference evidence="3" key="1">
    <citation type="journal article" date="2011" name="Proc. Natl. Acad. Sci. U.S.A.">
        <title>Obligate biotrophy features unraveled by the genomic analysis of rust fungi.</title>
        <authorList>
            <person name="Duplessis S."/>
            <person name="Cuomo C.A."/>
            <person name="Lin Y.-C."/>
            <person name="Aerts A."/>
            <person name="Tisserant E."/>
            <person name="Veneault-Fourrey C."/>
            <person name="Joly D.L."/>
            <person name="Hacquard S."/>
            <person name="Amselem J."/>
            <person name="Cantarel B.L."/>
            <person name="Chiu R."/>
            <person name="Coutinho P.M."/>
            <person name="Feau N."/>
            <person name="Field M."/>
            <person name="Frey P."/>
            <person name="Gelhaye E."/>
            <person name="Goldberg J."/>
            <person name="Grabherr M.G."/>
            <person name="Kodira C.D."/>
            <person name="Kohler A."/>
            <person name="Kuees U."/>
            <person name="Lindquist E.A."/>
            <person name="Lucas S.M."/>
            <person name="Mago R."/>
            <person name="Mauceli E."/>
            <person name="Morin E."/>
            <person name="Murat C."/>
            <person name="Pangilinan J.L."/>
            <person name="Park R."/>
            <person name="Pearson M."/>
            <person name="Quesneville H."/>
            <person name="Rouhier N."/>
            <person name="Sakthikumar S."/>
            <person name="Salamov A.A."/>
            <person name="Schmutz J."/>
            <person name="Selles B."/>
            <person name="Shapiro H."/>
            <person name="Tanguay P."/>
            <person name="Tuskan G.A."/>
            <person name="Henrissat B."/>
            <person name="Van de Peer Y."/>
            <person name="Rouze P."/>
            <person name="Ellis J.G."/>
            <person name="Dodds P.N."/>
            <person name="Schein J.E."/>
            <person name="Zhong S."/>
            <person name="Hamelin R.C."/>
            <person name="Grigoriev I.V."/>
            <person name="Szabo L.J."/>
            <person name="Martin F."/>
        </authorList>
    </citation>
    <scope>NUCLEOTIDE SEQUENCE [LARGE SCALE GENOMIC DNA]</scope>
    <source>
        <strain evidence="3">CRL 75-36-700-3 / race SCCL</strain>
    </source>
</reference>
<dbReference type="Proteomes" id="UP000008783">
    <property type="component" value="Unassembled WGS sequence"/>
</dbReference>
<dbReference type="VEuPathDB" id="FungiDB:PGTG_21827"/>
<dbReference type="InParanoid" id="H6QSL3"/>
<dbReference type="GeneID" id="13541876"/>
<organism evidence="2 3">
    <name type="scientific">Puccinia graminis f. sp. tritici (strain CRL 75-36-700-3 / race SCCL)</name>
    <name type="common">Black stem rust fungus</name>
    <dbReference type="NCBI Taxonomy" id="418459"/>
    <lineage>
        <taxon>Eukaryota</taxon>
        <taxon>Fungi</taxon>
        <taxon>Dikarya</taxon>
        <taxon>Basidiomycota</taxon>
        <taxon>Pucciniomycotina</taxon>
        <taxon>Pucciniomycetes</taxon>
        <taxon>Pucciniales</taxon>
        <taxon>Pucciniaceae</taxon>
        <taxon>Puccinia</taxon>
    </lineage>
</organism>
<accession>H6QSL3</accession>
<dbReference type="HOGENOM" id="CLU_065206_1_0_1"/>
<sequence>MNSDRRTSLAGSTHSHNSLSDVEDYQPDGERRMGNLFDSVMSGEKGHHARDKTIKPSNVLQSLSAAHKGKERAVTEPLGSTSHQHPKPIPTISHSQPKHLPPHLSQHSSTTVPSLVPPNTSTTRPQAAVAPAIDETDDERDFRLAKFRLKQNKMVSSTVASLVTAFKKECILEPDGANFSQWMRGLKEVSQTGLSGANFFFEPSTNRTFERIGRAVMIASIHNSLVPDLHSLDTAHNMYLSLKKKFKTVSRAAQMNIWRRFMAFKVDPSTPSAGVAAALLDLYSEWR</sequence>
<dbReference type="OrthoDB" id="2516498at2759"/>
<proteinExistence type="predicted"/>
<evidence type="ECO:0000256" key="1">
    <source>
        <dbReference type="SAM" id="MobiDB-lite"/>
    </source>
</evidence>
<dbReference type="KEGG" id="pgr:PGTG_21827"/>